<evidence type="ECO:0000256" key="8">
    <source>
        <dbReference type="ARBA" id="ARBA00023170"/>
    </source>
</evidence>
<evidence type="ECO:0000313" key="12">
    <source>
        <dbReference type="Proteomes" id="UP001152799"/>
    </source>
</evidence>
<evidence type="ECO:0000256" key="2">
    <source>
        <dbReference type="ARBA" id="ARBA00022475"/>
    </source>
</evidence>
<organism evidence="11 12">
    <name type="scientific">Ceutorhynchus assimilis</name>
    <name type="common">cabbage seed weevil</name>
    <dbReference type="NCBI Taxonomy" id="467358"/>
    <lineage>
        <taxon>Eukaryota</taxon>
        <taxon>Metazoa</taxon>
        <taxon>Ecdysozoa</taxon>
        <taxon>Arthropoda</taxon>
        <taxon>Hexapoda</taxon>
        <taxon>Insecta</taxon>
        <taxon>Pterygota</taxon>
        <taxon>Neoptera</taxon>
        <taxon>Endopterygota</taxon>
        <taxon>Coleoptera</taxon>
        <taxon>Polyphaga</taxon>
        <taxon>Cucujiformia</taxon>
        <taxon>Curculionidae</taxon>
        <taxon>Ceutorhynchinae</taxon>
        <taxon>Ceutorhynchus</taxon>
    </lineage>
</organism>
<dbReference type="Pfam" id="PF02949">
    <property type="entry name" value="7tm_6"/>
    <property type="match status" value="1"/>
</dbReference>
<evidence type="ECO:0000256" key="7">
    <source>
        <dbReference type="ARBA" id="ARBA00023136"/>
    </source>
</evidence>
<keyword evidence="6 10" id="KW-1133">Transmembrane helix</keyword>
<evidence type="ECO:0008006" key="13">
    <source>
        <dbReference type="Google" id="ProtNLM"/>
    </source>
</evidence>
<evidence type="ECO:0000256" key="5">
    <source>
        <dbReference type="ARBA" id="ARBA00022725"/>
    </source>
</evidence>
<evidence type="ECO:0000256" key="10">
    <source>
        <dbReference type="SAM" id="Phobius"/>
    </source>
</evidence>
<reference evidence="11" key="1">
    <citation type="submission" date="2022-01" db="EMBL/GenBank/DDBJ databases">
        <authorList>
            <person name="King R."/>
        </authorList>
    </citation>
    <scope>NUCLEOTIDE SEQUENCE</scope>
</reference>
<keyword evidence="12" id="KW-1185">Reference proteome</keyword>
<keyword evidence="5" id="KW-0552">Olfaction</keyword>
<keyword evidence="8" id="KW-0675">Receptor</keyword>
<dbReference type="PANTHER" id="PTHR21137:SF35">
    <property type="entry name" value="ODORANT RECEPTOR 19A-RELATED"/>
    <property type="match status" value="1"/>
</dbReference>
<accession>A0A9N9MR42</accession>
<comment type="subcellular location">
    <subcellularLocation>
        <location evidence="1">Cell membrane</location>
        <topology evidence="1">Multi-pass membrane protein</topology>
    </subcellularLocation>
</comment>
<keyword evidence="7 10" id="KW-0472">Membrane</keyword>
<dbReference type="AlphaFoldDB" id="A0A9N9MR42"/>
<keyword evidence="4 10" id="KW-0812">Transmembrane</keyword>
<evidence type="ECO:0000256" key="1">
    <source>
        <dbReference type="ARBA" id="ARBA00004651"/>
    </source>
</evidence>
<proteinExistence type="predicted"/>
<dbReference type="PANTHER" id="PTHR21137">
    <property type="entry name" value="ODORANT RECEPTOR"/>
    <property type="match status" value="1"/>
</dbReference>
<feature type="transmembrane region" description="Helical" evidence="10">
    <location>
        <begin position="59"/>
        <end position="77"/>
    </location>
</feature>
<keyword evidence="2" id="KW-1003">Cell membrane</keyword>
<evidence type="ECO:0000256" key="3">
    <source>
        <dbReference type="ARBA" id="ARBA00022606"/>
    </source>
</evidence>
<protein>
    <recommendedName>
        <fullName evidence="13">Odorant receptor</fullName>
    </recommendedName>
</protein>
<evidence type="ECO:0000256" key="4">
    <source>
        <dbReference type="ARBA" id="ARBA00022692"/>
    </source>
</evidence>
<dbReference type="GO" id="GO:0007165">
    <property type="term" value="P:signal transduction"/>
    <property type="evidence" value="ECO:0007669"/>
    <property type="project" value="UniProtKB-KW"/>
</dbReference>
<gene>
    <name evidence="11" type="ORF">CEUTPL_LOCUS6008</name>
</gene>
<dbReference type="OrthoDB" id="7545962at2759"/>
<evidence type="ECO:0000256" key="6">
    <source>
        <dbReference type="ARBA" id="ARBA00022989"/>
    </source>
</evidence>
<feature type="transmembrane region" description="Helical" evidence="10">
    <location>
        <begin position="97"/>
        <end position="125"/>
    </location>
</feature>
<evidence type="ECO:0000313" key="11">
    <source>
        <dbReference type="EMBL" id="CAG9765402.1"/>
    </source>
</evidence>
<dbReference type="InterPro" id="IPR004117">
    <property type="entry name" value="7tm6_olfct_rcpt"/>
</dbReference>
<evidence type="ECO:0000256" key="9">
    <source>
        <dbReference type="ARBA" id="ARBA00023224"/>
    </source>
</evidence>
<dbReference type="GO" id="GO:0004984">
    <property type="term" value="F:olfactory receptor activity"/>
    <property type="evidence" value="ECO:0007669"/>
    <property type="project" value="InterPro"/>
</dbReference>
<keyword evidence="3" id="KW-0716">Sensory transduction</keyword>
<keyword evidence="9" id="KW-0807">Transducer</keyword>
<dbReference type="Proteomes" id="UP001152799">
    <property type="component" value="Chromosome 2"/>
</dbReference>
<dbReference type="EMBL" id="OU892278">
    <property type="protein sequence ID" value="CAG9765402.1"/>
    <property type="molecule type" value="Genomic_DNA"/>
</dbReference>
<dbReference type="GO" id="GO:0005886">
    <property type="term" value="C:plasma membrane"/>
    <property type="evidence" value="ECO:0007669"/>
    <property type="project" value="UniProtKB-SubCell"/>
</dbReference>
<name>A0A9N9MR42_9CUCU</name>
<sequence>MIVAELGINILKYGYLRTKSMALAELFDWLREPMFNYVPDKEKQILDGAFRKYYAISRIGYSINTVCVVLWYIKMLSDENQMPSKLFGNENVYLKSFMYFLLTIGFFYTGIANMSFNLIVIGLIYHAALQVRIIKSLMGNLYEYANEQPDNLKSEVVYRQIAHCARRYWLVKSFVASIESTFSLPLFFQLCVSILVNCFVCLQFLMSDTLSFTIIFPIIALFAVTLEEFMYCFIGNLIFEETSQFNTDLYLTDWIELDVKCRKAFIFLRENSKKPIVIRAGKLLDLSLQTFAMLVRRSYSLQTVVFRYKS</sequence>
<dbReference type="GO" id="GO:0005549">
    <property type="term" value="F:odorant binding"/>
    <property type="evidence" value="ECO:0007669"/>
    <property type="project" value="InterPro"/>
</dbReference>
<feature type="transmembrane region" description="Helical" evidence="10">
    <location>
        <begin position="186"/>
        <end position="206"/>
    </location>
</feature>
<feature type="transmembrane region" description="Helical" evidence="10">
    <location>
        <begin position="212"/>
        <end position="234"/>
    </location>
</feature>